<accession>A0A815M633</accession>
<gene>
    <name evidence="3" type="ORF">XAT740_LOCUS35080</name>
</gene>
<dbReference type="AlphaFoldDB" id="A0A815M633"/>
<evidence type="ECO:0000313" key="4">
    <source>
        <dbReference type="Proteomes" id="UP000663828"/>
    </source>
</evidence>
<comment type="similarity">
    <text evidence="1">Belongs to the pseudomonas-type ThrB family.</text>
</comment>
<dbReference type="InterPro" id="IPR002575">
    <property type="entry name" value="Aminoglycoside_PTrfase"/>
</dbReference>
<dbReference type="PANTHER" id="PTHR21064">
    <property type="entry name" value="AMINOGLYCOSIDE PHOSPHOTRANSFERASE DOMAIN-CONTAINING PROTEIN-RELATED"/>
    <property type="match status" value="1"/>
</dbReference>
<dbReference type="EMBL" id="CAJNOR010003484">
    <property type="protein sequence ID" value="CAF1418630.1"/>
    <property type="molecule type" value="Genomic_DNA"/>
</dbReference>
<dbReference type="InterPro" id="IPR011009">
    <property type="entry name" value="Kinase-like_dom_sf"/>
</dbReference>
<feature type="domain" description="Aminoglycoside phosphotransferase" evidence="2">
    <location>
        <begin position="21"/>
        <end position="248"/>
    </location>
</feature>
<name>A0A815M633_ADIRI</name>
<keyword evidence="4" id="KW-1185">Reference proteome</keyword>
<dbReference type="Proteomes" id="UP000663828">
    <property type="component" value="Unassembled WGS sequence"/>
</dbReference>
<organism evidence="3 4">
    <name type="scientific">Adineta ricciae</name>
    <name type="common">Rotifer</name>
    <dbReference type="NCBI Taxonomy" id="249248"/>
    <lineage>
        <taxon>Eukaryota</taxon>
        <taxon>Metazoa</taxon>
        <taxon>Spiralia</taxon>
        <taxon>Gnathifera</taxon>
        <taxon>Rotifera</taxon>
        <taxon>Eurotatoria</taxon>
        <taxon>Bdelloidea</taxon>
        <taxon>Adinetida</taxon>
        <taxon>Adinetidae</taxon>
        <taxon>Adineta</taxon>
    </lineage>
</organism>
<dbReference type="InterPro" id="IPR050249">
    <property type="entry name" value="Pseudomonas-type_ThrB"/>
</dbReference>
<comment type="caution">
    <text evidence="3">The sequence shown here is derived from an EMBL/GenBank/DDBJ whole genome shotgun (WGS) entry which is preliminary data.</text>
</comment>
<sequence length="310" mass="36725">MEDRVRQLLSEYYNLTMENISQLEGGYCLDETYRLITSDQMIYVVKYIQYDHSLQYLQSILKFQNVLHDVHQYPCAKLIPSKENALIIDDNERLLFVQRFIEGTEPSREILDKNDDYLQTMGRLLAQWRCASREYVSEIHMQEEYEEFTNEWWERQDVKNIDPFLASNFFQCKQFLIHLTDRFERGLIHNDFHTNNSILTDNSKIYIIDFVDACQSLFIADLATSLFHLLVDKQNGKHRAKAFLRGYQQLVALSTDEIDTLDYFVRLKLTLSVIEDVHESIDMNNSWIQSCFDLLHRLNNDSTLVKTLVS</sequence>
<reference evidence="3" key="1">
    <citation type="submission" date="2021-02" db="EMBL/GenBank/DDBJ databases">
        <authorList>
            <person name="Nowell W R."/>
        </authorList>
    </citation>
    <scope>NUCLEOTIDE SEQUENCE</scope>
</reference>
<dbReference type="PANTHER" id="PTHR21064:SF6">
    <property type="entry name" value="AMINOGLYCOSIDE PHOSPHOTRANSFERASE DOMAIN-CONTAINING PROTEIN"/>
    <property type="match status" value="1"/>
</dbReference>
<dbReference type="Gene3D" id="3.30.200.20">
    <property type="entry name" value="Phosphorylase Kinase, domain 1"/>
    <property type="match status" value="1"/>
</dbReference>
<evidence type="ECO:0000313" key="3">
    <source>
        <dbReference type="EMBL" id="CAF1418630.1"/>
    </source>
</evidence>
<evidence type="ECO:0000259" key="2">
    <source>
        <dbReference type="Pfam" id="PF01636"/>
    </source>
</evidence>
<dbReference type="Gene3D" id="3.90.1200.10">
    <property type="match status" value="1"/>
</dbReference>
<dbReference type="Pfam" id="PF01636">
    <property type="entry name" value="APH"/>
    <property type="match status" value="1"/>
</dbReference>
<evidence type="ECO:0000256" key="1">
    <source>
        <dbReference type="ARBA" id="ARBA00038240"/>
    </source>
</evidence>
<dbReference type="GO" id="GO:0019202">
    <property type="term" value="F:amino acid kinase activity"/>
    <property type="evidence" value="ECO:0007669"/>
    <property type="project" value="TreeGrafter"/>
</dbReference>
<dbReference type="SUPFAM" id="SSF56112">
    <property type="entry name" value="Protein kinase-like (PK-like)"/>
    <property type="match status" value="1"/>
</dbReference>
<protein>
    <recommendedName>
        <fullName evidence="2">Aminoglycoside phosphotransferase domain-containing protein</fullName>
    </recommendedName>
</protein>
<proteinExistence type="inferred from homology"/>